<evidence type="ECO:0000256" key="1">
    <source>
        <dbReference type="SAM" id="SignalP"/>
    </source>
</evidence>
<name>A0A244CN00_PSEDV</name>
<dbReference type="AlphaFoldDB" id="A0A244CN00"/>
<dbReference type="EMBL" id="MWPV01000005">
    <property type="protein sequence ID" value="OUL56990.1"/>
    <property type="molecule type" value="Genomic_DNA"/>
</dbReference>
<dbReference type="Proteomes" id="UP000194841">
    <property type="component" value="Unassembled WGS sequence"/>
</dbReference>
<dbReference type="PANTHER" id="PTHR38834:SF3">
    <property type="entry name" value="SOLUTE-BINDING PROTEIN FAMILY 3_N-TERMINAL DOMAIN-CONTAINING PROTEIN"/>
    <property type="match status" value="1"/>
</dbReference>
<dbReference type="OrthoDB" id="8587856at2"/>
<keyword evidence="1" id="KW-0732">Signal</keyword>
<dbReference type="SUPFAM" id="SSF53850">
    <property type="entry name" value="Periplasmic binding protein-like II"/>
    <property type="match status" value="1"/>
</dbReference>
<dbReference type="InterPro" id="IPR001638">
    <property type="entry name" value="Solute-binding_3/MltF_N"/>
</dbReference>
<keyword evidence="4" id="KW-1185">Reference proteome</keyword>
<dbReference type="PANTHER" id="PTHR38834">
    <property type="entry name" value="PERIPLASMIC SUBSTRATE BINDING PROTEIN FAMILY 3"/>
    <property type="match status" value="1"/>
</dbReference>
<feature type="signal peptide" evidence="1">
    <location>
        <begin position="1"/>
        <end position="22"/>
    </location>
</feature>
<evidence type="ECO:0000313" key="3">
    <source>
        <dbReference type="EMBL" id="OUL56990.1"/>
    </source>
</evidence>
<proteinExistence type="predicted"/>
<reference evidence="3 4" key="1">
    <citation type="submission" date="2017-02" db="EMBL/GenBank/DDBJ databases">
        <title>Pseudoalteromonas ulvae TC14 Genome.</title>
        <authorList>
            <person name="Molmeret M."/>
        </authorList>
    </citation>
    <scope>NUCLEOTIDE SEQUENCE [LARGE SCALE GENOMIC DNA]</scope>
    <source>
        <strain evidence="3">TC14</strain>
    </source>
</reference>
<comment type="caution">
    <text evidence="3">The sequence shown here is derived from an EMBL/GenBank/DDBJ whole genome shotgun (WGS) entry which is preliminary data.</text>
</comment>
<feature type="domain" description="Solute-binding protein family 3/N-terminal" evidence="2">
    <location>
        <begin position="27"/>
        <end position="234"/>
    </location>
</feature>
<accession>A0A244CN00</accession>
<organism evidence="3 4">
    <name type="scientific">Pseudoalteromonas ulvae</name>
    <dbReference type="NCBI Taxonomy" id="107327"/>
    <lineage>
        <taxon>Bacteria</taxon>
        <taxon>Pseudomonadati</taxon>
        <taxon>Pseudomonadota</taxon>
        <taxon>Gammaproteobacteria</taxon>
        <taxon>Alteromonadales</taxon>
        <taxon>Pseudoalteromonadaceae</taxon>
        <taxon>Pseudoalteromonas</taxon>
    </lineage>
</organism>
<gene>
    <name evidence="3" type="ORF">B1199_16635</name>
</gene>
<feature type="chain" id="PRO_5013326477" description="Solute-binding protein family 3/N-terminal domain-containing protein" evidence="1">
    <location>
        <begin position="23"/>
        <end position="246"/>
    </location>
</feature>
<evidence type="ECO:0000259" key="2">
    <source>
        <dbReference type="Pfam" id="PF00497"/>
    </source>
</evidence>
<dbReference type="Gene3D" id="3.40.190.10">
    <property type="entry name" value="Periplasmic binding protein-like II"/>
    <property type="match status" value="2"/>
</dbReference>
<dbReference type="Pfam" id="PF00497">
    <property type="entry name" value="SBP_bac_3"/>
    <property type="match status" value="1"/>
</dbReference>
<evidence type="ECO:0000313" key="4">
    <source>
        <dbReference type="Proteomes" id="UP000194841"/>
    </source>
</evidence>
<protein>
    <recommendedName>
        <fullName evidence="2">Solute-binding protein family 3/N-terminal domain-containing protein</fullName>
    </recommendedName>
</protein>
<sequence>MRKTVCYCMSFVLCLTSYSLVAKSTLRVVTEEWPPYNYTNDNGKVVGTATAKVRWILDQAGIDYTLESYPWARAIDLAANNKNVAIFSVYRTQVREHTFKWVCPLISPVPTFMYKLKDRTDLNVTSFEDAKRYQVSVTRGDLAQDVLTKAGFELGVNLDLAANGQVSIKKLFAKRIDFVIYSEIALLEQLKKINRSYDSIQKVMELTVMENLPICLAFHKDAEDSLVNDVQEMLDLLDVVSQPSYF</sequence>